<gene>
    <name evidence="2" type="ORF">CDV31_017160</name>
</gene>
<name>A0A428RRA7_9HYPO</name>
<proteinExistence type="predicted"/>
<dbReference type="InterPro" id="IPR046347">
    <property type="entry name" value="bZIP_sf"/>
</dbReference>
<evidence type="ECO:0000313" key="3">
    <source>
        <dbReference type="Proteomes" id="UP000288429"/>
    </source>
</evidence>
<accession>A0A428RRA7</accession>
<dbReference type="GO" id="GO:0003700">
    <property type="term" value="F:DNA-binding transcription factor activity"/>
    <property type="evidence" value="ECO:0007669"/>
    <property type="project" value="InterPro"/>
</dbReference>
<sequence>MSTFMPQPAYSHVAAPSLPRQFSRARSAFSAFAKSDEDWTKISDLAERRRIQNRIAQRSYRKKLKQRRVDLEQNSKRSSKSGTPQPSTAAKPVVSQGQFIPSMEPTDGFFPGIYGPRARSDSPPQFTYSTYSTSDEVFLAPFGSAQSYSIMATAGAYHSCPLTSTVPMMLTSAMHASAATKWEPSSDDELATDMIYDYMPPMDFNMLSPCDQPKPHVSNSSDYLANYSKAGYEYPTMSVSKPN</sequence>
<dbReference type="InterPro" id="IPR052635">
    <property type="entry name" value="Sec_Metab_Biosynth_Reg"/>
</dbReference>
<keyword evidence="3" id="KW-1185">Reference proteome</keyword>
<dbReference type="EMBL" id="NIZV01000856">
    <property type="protein sequence ID" value="RSL80011.1"/>
    <property type="molecule type" value="Genomic_DNA"/>
</dbReference>
<organism evidence="2 3">
    <name type="scientific">Fusarium ambrosium</name>
    <dbReference type="NCBI Taxonomy" id="131363"/>
    <lineage>
        <taxon>Eukaryota</taxon>
        <taxon>Fungi</taxon>
        <taxon>Dikarya</taxon>
        <taxon>Ascomycota</taxon>
        <taxon>Pezizomycotina</taxon>
        <taxon>Sordariomycetes</taxon>
        <taxon>Hypocreomycetidae</taxon>
        <taxon>Hypocreales</taxon>
        <taxon>Nectriaceae</taxon>
        <taxon>Fusarium</taxon>
        <taxon>Fusarium solani species complex</taxon>
    </lineage>
</organism>
<reference evidence="2 3" key="1">
    <citation type="submission" date="2017-06" db="EMBL/GenBank/DDBJ databases">
        <title>Cmopartive genomic analysis of Ambrosia Fusariam Clade fungi.</title>
        <authorList>
            <person name="Stajich J.E."/>
            <person name="Carrillo J."/>
            <person name="Kijimoto T."/>
            <person name="Eskalen A."/>
            <person name="O'Donnell K."/>
            <person name="Kasson M."/>
        </authorList>
    </citation>
    <scope>NUCLEOTIDE SEQUENCE [LARGE SCALE GENOMIC DNA]</scope>
    <source>
        <strain evidence="2 3">NRRL 20438</strain>
    </source>
</reference>
<dbReference type="SUPFAM" id="SSF57959">
    <property type="entry name" value="Leucine zipper domain"/>
    <property type="match status" value="1"/>
</dbReference>
<dbReference type="CDD" id="cd14688">
    <property type="entry name" value="bZIP_YAP"/>
    <property type="match status" value="1"/>
</dbReference>
<feature type="region of interest" description="Disordered" evidence="1">
    <location>
        <begin position="56"/>
        <end position="94"/>
    </location>
</feature>
<evidence type="ECO:0008006" key="4">
    <source>
        <dbReference type="Google" id="ProtNLM"/>
    </source>
</evidence>
<dbReference type="PANTHER" id="PTHR39607:SF1">
    <property type="entry name" value="B-ZIP TRANSCRIPTION FACTOR (EUROFUNG)"/>
    <property type="match status" value="1"/>
</dbReference>
<evidence type="ECO:0000313" key="2">
    <source>
        <dbReference type="EMBL" id="RSL80011.1"/>
    </source>
</evidence>
<dbReference type="AlphaFoldDB" id="A0A428RRA7"/>
<protein>
    <recommendedName>
        <fullName evidence="4">BZIP domain-containing protein</fullName>
    </recommendedName>
</protein>
<dbReference type="PANTHER" id="PTHR39607">
    <property type="entry name" value="XANTHOCILLIN BIOSYNTHESIS CLUSTER TRANSCRIPTION FACTOR XANC-RELATED"/>
    <property type="match status" value="1"/>
</dbReference>
<comment type="caution">
    <text evidence="2">The sequence shown here is derived from an EMBL/GenBank/DDBJ whole genome shotgun (WGS) entry which is preliminary data.</text>
</comment>
<evidence type="ECO:0000256" key="1">
    <source>
        <dbReference type="SAM" id="MobiDB-lite"/>
    </source>
</evidence>
<dbReference type="Proteomes" id="UP000288429">
    <property type="component" value="Unassembled WGS sequence"/>
</dbReference>